<reference evidence="3" key="1">
    <citation type="journal article" date="2023" name="Commun. Biol.">
        <title>Genome analysis of Parmales, the sister group of diatoms, reveals the evolutionary specialization of diatoms from phago-mixotrophs to photoautotrophs.</title>
        <authorList>
            <person name="Ban H."/>
            <person name="Sato S."/>
            <person name="Yoshikawa S."/>
            <person name="Yamada K."/>
            <person name="Nakamura Y."/>
            <person name="Ichinomiya M."/>
            <person name="Sato N."/>
            <person name="Blanc-Mathieu R."/>
            <person name="Endo H."/>
            <person name="Kuwata A."/>
            <person name="Ogata H."/>
        </authorList>
    </citation>
    <scope>NUCLEOTIDE SEQUENCE [LARGE SCALE GENOMIC DNA]</scope>
    <source>
        <strain evidence="3">NIES 3701</strain>
    </source>
</reference>
<evidence type="ECO:0000313" key="3">
    <source>
        <dbReference type="Proteomes" id="UP001165085"/>
    </source>
</evidence>
<evidence type="ECO:0000256" key="1">
    <source>
        <dbReference type="SAM" id="MobiDB-lite"/>
    </source>
</evidence>
<feature type="compositionally biased region" description="Basic residues" evidence="1">
    <location>
        <begin position="264"/>
        <end position="274"/>
    </location>
</feature>
<accession>A0A9W7BCP7</accession>
<feature type="compositionally biased region" description="Pro residues" evidence="1">
    <location>
        <begin position="242"/>
        <end position="263"/>
    </location>
</feature>
<dbReference type="EMBL" id="BRXY01000340">
    <property type="protein sequence ID" value="GMH88176.1"/>
    <property type="molecule type" value="Genomic_DNA"/>
</dbReference>
<dbReference type="OrthoDB" id="10528385at2759"/>
<protein>
    <submittedName>
        <fullName evidence="2">Uncharacterized protein</fullName>
    </submittedName>
</protein>
<organism evidence="2 3">
    <name type="scientific">Triparma strigata</name>
    <dbReference type="NCBI Taxonomy" id="1606541"/>
    <lineage>
        <taxon>Eukaryota</taxon>
        <taxon>Sar</taxon>
        <taxon>Stramenopiles</taxon>
        <taxon>Ochrophyta</taxon>
        <taxon>Bolidophyceae</taxon>
        <taxon>Parmales</taxon>
        <taxon>Triparmaceae</taxon>
        <taxon>Triparma</taxon>
    </lineage>
</organism>
<feature type="region of interest" description="Disordered" evidence="1">
    <location>
        <begin position="177"/>
        <end position="301"/>
    </location>
</feature>
<sequence length="532" mass="58532">MNPDGTYATATQLIGQSLLLLHKPLRLGSRVTSPEFSPLVGTVVHNPKGWVTVDFGDVRMIDGKIEVSKFCREEDVKNVQQEVCVLKGSHSNEVMLKEDIIQCHGISLRICPPSTASFTLKTLPMPVNERGMTGFKVALVMRRPNNFVIEGEGASWRSAVIGQECGRVGSVRSRIGSDADRQAPPAEPHAPTYTLLPPPPVVHNPSRASSRKSLPSKKMKDIDVTYTQDPTLPQPLGNFPYPGAPNPSLPPPSSPSLSPPRPKPSAKSKPRQKSSPRPSQTSTKIYSNQTTSTSQHLLTPPPHSKIPSIILALLQIYPSGLSLRQLESSILPGYNTCISLTSSSPSSDSRFYFLKSKKDSLSTRSYNCLFDFLLNLESIGSVKRKGDDWIVNESRTSVGVREEEECTSKTSYGFCVEPENGRREGRSFKGLEGTISDVLAGRSERAEEFKSPSSRSFVGVEAVNGPDWNGGKGRKWVGTNVTAMKGEVERRKRLREESDERQRKLVRRVLEGRGRIEGGVEGDEIWDIVKNS</sequence>
<feature type="compositionally biased region" description="Polar residues" evidence="1">
    <location>
        <begin position="285"/>
        <end position="297"/>
    </location>
</feature>
<dbReference type="AlphaFoldDB" id="A0A9W7BCP7"/>
<dbReference type="Proteomes" id="UP001165085">
    <property type="component" value="Unassembled WGS sequence"/>
</dbReference>
<evidence type="ECO:0000313" key="2">
    <source>
        <dbReference type="EMBL" id="GMH88176.1"/>
    </source>
</evidence>
<name>A0A9W7BCP7_9STRA</name>
<gene>
    <name evidence="2" type="ORF">TrST_g10282</name>
</gene>
<comment type="caution">
    <text evidence="2">The sequence shown here is derived from an EMBL/GenBank/DDBJ whole genome shotgun (WGS) entry which is preliminary data.</text>
</comment>
<feature type="compositionally biased region" description="Low complexity" evidence="1">
    <location>
        <begin position="275"/>
        <end position="284"/>
    </location>
</feature>
<keyword evidence="3" id="KW-1185">Reference proteome</keyword>
<proteinExistence type="predicted"/>